<feature type="domain" description="NTP pyrophosphohydrolase MazG-like" evidence="1">
    <location>
        <begin position="159"/>
        <end position="234"/>
    </location>
</feature>
<dbReference type="EMBL" id="MWQN01000001">
    <property type="protein sequence ID" value="OPC81323.1"/>
    <property type="molecule type" value="Genomic_DNA"/>
</dbReference>
<dbReference type="GO" id="GO:0046047">
    <property type="term" value="P:TTP catabolic process"/>
    <property type="evidence" value="ECO:0007669"/>
    <property type="project" value="TreeGrafter"/>
</dbReference>
<dbReference type="eggNOG" id="COG3956">
    <property type="taxonomic scope" value="Bacteria"/>
</dbReference>
<keyword evidence="3" id="KW-1185">Reference proteome</keyword>
<dbReference type="GO" id="GO:0006950">
    <property type="term" value="P:response to stress"/>
    <property type="evidence" value="ECO:0007669"/>
    <property type="project" value="UniProtKB-ARBA"/>
</dbReference>
<dbReference type="OrthoDB" id="9808939at2"/>
<dbReference type="FunFam" id="1.10.287.1080:FF:000001">
    <property type="entry name" value="Nucleoside triphosphate pyrophosphohydrolase"/>
    <property type="match status" value="1"/>
</dbReference>
<dbReference type="AlphaFoldDB" id="A0A1T3NWW1"/>
<keyword evidence="2" id="KW-0378">Hydrolase</keyword>
<dbReference type="GO" id="GO:0046081">
    <property type="term" value="P:dUTP catabolic process"/>
    <property type="evidence" value="ECO:0007669"/>
    <property type="project" value="TreeGrafter"/>
</dbReference>
<evidence type="ECO:0000313" key="2">
    <source>
        <dbReference type="EMBL" id="OPC81323.1"/>
    </source>
</evidence>
<dbReference type="CDD" id="cd11528">
    <property type="entry name" value="NTP-PPase_MazG_Nterm"/>
    <property type="match status" value="1"/>
</dbReference>
<evidence type="ECO:0000313" key="3">
    <source>
        <dbReference type="Proteomes" id="UP000190037"/>
    </source>
</evidence>
<dbReference type="InterPro" id="IPR004518">
    <property type="entry name" value="MazG-like_dom"/>
</dbReference>
<accession>A0A1T3NWW1</accession>
<dbReference type="PANTHER" id="PTHR30522">
    <property type="entry name" value="NUCLEOSIDE TRIPHOSPHATE PYROPHOSPHOHYDROLASE"/>
    <property type="match status" value="1"/>
</dbReference>
<gene>
    <name evidence="2" type="ORF">B4N89_10525</name>
</gene>
<reference evidence="2 3" key="1">
    <citation type="submission" date="2017-03" db="EMBL/GenBank/DDBJ databases">
        <title>Draft genome sequence of Streptomyces scabrisporus NF3, endophyte isolated from Amphipterygium adstringens.</title>
        <authorList>
            <person name="Vazquez M."/>
            <person name="Ceapa C.D."/>
            <person name="Rodriguez Luna D."/>
            <person name="Sanchez Esquivel S."/>
        </authorList>
    </citation>
    <scope>NUCLEOTIDE SEQUENCE [LARGE SCALE GENOMIC DNA]</scope>
    <source>
        <strain evidence="2 3">NF3</strain>
    </source>
</reference>
<dbReference type="GO" id="GO:0046076">
    <property type="term" value="P:dTTP catabolic process"/>
    <property type="evidence" value="ECO:0007669"/>
    <property type="project" value="TreeGrafter"/>
</dbReference>
<dbReference type="GO" id="GO:0046061">
    <property type="term" value="P:dATP catabolic process"/>
    <property type="evidence" value="ECO:0007669"/>
    <property type="project" value="TreeGrafter"/>
</dbReference>
<sequence>MSDSPTAAPPARLVLLAGTHRVAPGLLSWPAWRTLREAAGTPTGCVLTADADHPQLPYLREAGVEVDIADLDAGPLALARHLLDRARTGLVVWLAATDDDPGLGPALARVAAGDEGGEPVPEIELLPGAWDLPGARLLDLVAVMDRLRSPGGCPWDAKQTHESLARYLVEETYELVDAIDSGDRDHLREELGDVLMQVFFHARVAQEDEADPFGIDDVAGGIVDKLISRHPHVFADVEADTPEAVEANWDALKAAEKSHRASALDGIAMSQPALALAAKFLSRTGRAGLTVPTPALPPAVDADDYAGPEAIGDLLLAVTELAARQGVDAETALRAATLRHGDRVRAAEAG</sequence>
<proteinExistence type="predicted"/>
<dbReference type="GO" id="GO:0046052">
    <property type="term" value="P:UTP catabolic process"/>
    <property type="evidence" value="ECO:0007669"/>
    <property type="project" value="TreeGrafter"/>
</dbReference>
<dbReference type="Gene3D" id="1.10.287.1080">
    <property type="entry name" value="MazG-like"/>
    <property type="match status" value="2"/>
</dbReference>
<evidence type="ECO:0000259" key="1">
    <source>
        <dbReference type="Pfam" id="PF03819"/>
    </source>
</evidence>
<name>A0A1T3NWW1_9ACTN</name>
<dbReference type="InterPro" id="IPR011551">
    <property type="entry name" value="NTP_PyrPHydrolase_MazG"/>
</dbReference>
<protein>
    <submittedName>
        <fullName evidence="2">Nucleoside triphosphate pyrophosphohydrolase</fullName>
    </submittedName>
</protein>
<dbReference type="STRING" id="159449.B4N89_10525"/>
<organism evidence="2 3">
    <name type="scientific">Embleya scabrispora</name>
    <dbReference type="NCBI Taxonomy" id="159449"/>
    <lineage>
        <taxon>Bacteria</taxon>
        <taxon>Bacillati</taxon>
        <taxon>Actinomycetota</taxon>
        <taxon>Actinomycetes</taxon>
        <taxon>Kitasatosporales</taxon>
        <taxon>Streptomycetaceae</taxon>
        <taxon>Embleya</taxon>
    </lineage>
</organism>
<dbReference type="Pfam" id="PF03819">
    <property type="entry name" value="MazG"/>
    <property type="match status" value="1"/>
</dbReference>
<dbReference type="PANTHER" id="PTHR30522:SF0">
    <property type="entry name" value="NUCLEOSIDE TRIPHOSPHATE PYROPHOSPHOHYDROLASE"/>
    <property type="match status" value="1"/>
</dbReference>
<dbReference type="NCBIfam" id="TIGR00444">
    <property type="entry name" value="mazG"/>
    <property type="match status" value="1"/>
</dbReference>
<dbReference type="Proteomes" id="UP000190037">
    <property type="component" value="Unassembled WGS sequence"/>
</dbReference>
<dbReference type="InterPro" id="IPR048015">
    <property type="entry name" value="NTP-PPase_MazG-like_N"/>
</dbReference>
<comment type="caution">
    <text evidence="2">The sequence shown here is derived from an EMBL/GenBank/DDBJ whole genome shotgun (WGS) entry which is preliminary data.</text>
</comment>
<dbReference type="GO" id="GO:0006203">
    <property type="term" value="P:dGTP catabolic process"/>
    <property type="evidence" value="ECO:0007669"/>
    <property type="project" value="TreeGrafter"/>
</dbReference>
<dbReference type="RefSeq" id="WP_078975622.1">
    <property type="nucleotide sequence ID" value="NZ_MWQN01000001.1"/>
</dbReference>
<dbReference type="SUPFAM" id="SSF101386">
    <property type="entry name" value="all-alpha NTP pyrophosphatases"/>
    <property type="match status" value="1"/>
</dbReference>
<dbReference type="GO" id="GO:0047429">
    <property type="term" value="F:nucleoside triphosphate diphosphatase activity"/>
    <property type="evidence" value="ECO:0007669"/>
    <property type="project" value="TreeGrafter"/>
</dbReference>